<keyword evidence="2" id="KW-0813">Transport</keyword>
<dbReference type="InterPro" id="IPR001127">
    <property type="entry name" value="PTS_EIIA_1_perm"/>
</dbReference>
<protein>
    <submittedName>
        <fullName evidence="8">PTS system glucose-specific IIA component</fullName>
    </submittedName>
</protein>
<dbReference type="NCBIfam" id="TIGR00830">
    <property type="entry name" value="PTBA"/>
    <property type="match status" value="1"/>
</dbReference>
<evidence type="ECO:0000256" key="2">
    <source>
        <dbReference type="ARBA" id="ARBA00022448"/>
    </source>
</evidence>
<dbReference type="PROSITE" id="PS00371">
    <property type="entry name" value="PTS_EIIA_TYPE_1_HIS"/>
    <property type="match status" value="1"/>
</dbReference>
<evidence type="ECO:0000256" key="3">
    <source>
        <dbReference type="ARBA" id="ARBA00022597"/>
    </source>
</evidence>
<dbReference type="PROSITE" id="PS51093">
    <property type="entry name" value="PTS_EIIA_TYPE_1"/>
    <property type="match status" value="1"/>
</dbReference>
<keyword evidence="3" id="KW-0762">Sugar transport</keyword>
<keyword evidence="4" id="KW-0808">Transferase</keyword>
<evidence type="ECO:0000313" key="9">
    <source>
        <dbReference type="Proteomes" id="UP001232245"/>
    </source>
</evidence>
<evidence type="ECO:0000256" key="5">
    <source>
        <dbReference type="ARBA" id="ARBA00022683"/>
    </source>
</evidence>
<proteinExistence type="predicted"/>
<reference evidence="8 9" key="1">
    <citation type="submission" date="2023-07" db="EMBL/GenBank/DDBJ databases">
        <title>Genomic Encyclopedia of Type Strains, Phase IV (KMG-IV): sequencing the most valuable type-strain genomes for metagenomic binning, comparative biology and taxonomic classification.</title>
        <authorList>
            <person name="Goeker M."/>
        </authorList>
    </citation>
    <scope>NUCLEOTIDE SEQUENCE [LARGE SCALE GENOMIC DNA]</scope>
    <source>
        <strain evidence="8 9">DSM 17723</strain>
    </source>
</reference>
<comment type="subcellular location">
    <subcellularLocation>
        <location evidence="1">Cytoplasm</location>
    </subcellularLocation>
</comment>
<dbReference type="SUPFAM" id="SSF51261">
    <property type="entry name" value="Duplicated hybrid motif"/>
    <property type="match status" value="1"/>
</dbReference>
<dbReference type="InterPro" id="IPR050890">
    <property type="entry name" value="PTS_EIIA_component"/>
</dbReference>
<dbReference type="PANTHER" id="PTHR45008">
    <property type="entry name" value="PTS SYSTEM GLUCOSE-SPECIFIC EIIA COMPONENT"/>
    <property type="match status" value="1"/>
</dbReference>
<evidence type="ECO:0000259" key="7">
    <source>
        <dbReference type="PROSITE" id="PS51093"/>
    </source>
</evidence>
<comment type="caution">
    <text evidence="8">The sequence shown here is derived from an EMBL/GenBank/DDBJ whole genome shotgun (WGS) entry which is preliminary data.</text>
</comment>
<dbReference type="RefSeq" id="WP_174880133.1">
    <property type="nucleotide sequence ID" value="NZ_CADEPK010000104.1"/>
</dbReference>
<dbReference type="Gene3D" id="2.70.70.10">
    <property type="entry name" value="Glucose Permease (Domain IIA)"/>
    <property type="match status" value="1"/>
</dbReference>
<evidence type="ECO:0000256" key="1">
    <source>
        <dbReference type="ARBA" id="ARBA00004496"/>
    </source>
</evidence>
<name>A0ABT9Z1L6_9BACI</name>
<dbReference type="InterPro" id="IPR011055">
    <property type="entry name" value="Dup_hybrid_motif"/>
</dbReference>
<evidence type="ECO:0000256" key="6">
    <source>
        <dbReference type="ARBA" id="ARBA00022777"/>
    </source>
</evidence>
<dbReference type="Proteomes" id="UP001232245">
    <property type="component" value="Unassembled WGS sequence"/>
</dbReference>
<keyword evidence="9" id="KW-1185">Reference proteome</keyword>
<accession>A0ABT9Z1L6</accession>
<dbReference type="PANTHER" id="PTHR45008:SF1">
    <property type="entry name" value="PTS SYSTEM GLUCOSE-SPECIFIC EIIA COMPONENT"/>
    <property type="match status" value="1"/>
</dbReference>
<evidence type="ECO:0000313" key="8">
    <source>
        <dbReference type="EMBL" id="MDQ0226139.1"/>
    </source>
</evidence>
<organism evidence="8 9">
    <name type="scientific">Metabacillus niabensis</name>
    <dbReference type="NCBI Taxonomy" id="324854"/>
    <lineage>
        <taxon>Bacteria</taxon>
        <taxon>Bacillati</taxon>
        <taxon>Bacillota</taxon>
        <taxon>Bacilli</taxon>
        <taxon>Bacillales</taxon>
        <taxon>Bacillaceae</taxon>
        <taxon>Metabacillus</taxon>
    </lineage>
</organism>
<keyword evidence="5" id="KW-0598">Phosphotransferase system</keyword>
<keyword evidence="6" id="KW-0418">Kinase</keyword>
<dbReference type="EMBL" id="JAUSTZ010000004">
    <property type="protein sequence ID" value="MDQ0226139.1"/>
    <property type="molecule type" value="Genomic_DNA"/>
</dbReference>
<sequence length="165" mass="18209">MIDKIFKSKKEFVKEQIYSPLTGEIIPLENVPDPVFAGKMMGEGVAIIPEEGMLVSPVEGEVIQVFHTKHAIGIRSISGLEILIHIGLETVELNGEGFDVRIAKGQKVKVGDPLVNFDISFLKSKNKEIITPIIITNYSEKVDGIVQVKSGVISKEDMLFMCNIK</sequence>
<feature type="domain" description="PTS EIIA type-1" evidence="7">
    <location>
        <begin position="33"/>
        <end position="137"/>
    </location>
</feature>
<dbReference type="Pfam" id="PF00358">
    <property type="entry name" value="PTS_EIIA_1"/>
    <property type="match status" value="1"/>
</dbReference>
<gene>
    <name evidence="8" type="ORF">J2S02_002484</name>
</gene>
<evidence type="ECO:0000256" key="4">
    <source>
        <dbReference type="ARBA" id="ARBA00022679"/>
    </source>
</evidence>